<protein>
    <submittedName>
        <fullName evidence="2">DUF1127 domain-containing protein</fullName>
    </submittedName>
</protein>
<feature type="domain" description="YjiS-like" evidence="1">
    <location>
        <begin position="46"/>
        <end position="82"/>
    </location>
</feature>
<name>A0A5C4XJE3_9HYPH</name>
<dbReference type="OrthoDB" id="9812448at2"/>
<dbReference type="Pfam" id="PF06568">
    <property type="entry name" value="YjiS-like"/>
    <property type="match status" value="1"/>
</dbReference>
<keyword evidence="3" id="KW-1185">Reference proteome</keyword>
<evidence type="ECO:0000259" key="1">
    <source>
        <dbReference type="Pfam" id="PF06568"/>
    </source>
</evidence>
<dbReference type="Proteomes" id="UP000311605">
    <property type="component" value="Unassembled WGS sequence"/>
</dbReference>
<dbReference type="AlphaFoldDB" id="A0A5C4XJE3"/>
<dbReference type="EMBL" id="VDMN01000003">
    <property type="protein sequence ID" value="TNM62750.1"/>
    <property type="molecule type" value="Genomic_DNA"/>
</dbReference>
<comment type="caution">
    <text evidence="2">The sequence shown here is derived from an EMBL/GenBank/DDBJ whole genome shotgun (WGS) entry which is preliminary data.</text>
</comment>
<evidence type="ECO:0000313" key="3">
    <source>
        <dbReference type="Proteomes" id="UP000311605"/>
    </source>
</evidence>
<dbReference type="InterPro" id="IPR009506">
    <property type="entry name" value="YjiS-like"/>
</dbReference>
<dbReference type="RefSeq" id="WP_139677245.1">
    <property type="nucleotide sequence ID" value="NZ_VDMN01000003.1"/>
</dbReference>
<accession>A0A5C4XJE3</accession>
<proteinExistence type="predicted"/>
<gene>
    <name evidence="2" type="ORF">FHP24_16125</name>
</gene>
<reference evidence="2 3" key="1">
    <citation type="submission" date="2019-06" db="EMBL/GenBank/DDBJ databases">
        <title>The draft genome of Rhizobium smilacinae PTYR-5.</title>
        <authorList>
            <person name="Liu L."/>
            <person name="Li L."/>
            <person name="Zhang X."/>
        </authorList>
    </citation>
    <scope>NUCLEOTIDE SEQUENCE [LARGE SCALE GENOMIC DNA]</scope>
    <source>
        <strain evidence="2 3">PTYR-5</strain>
    </source>
</reference>
<evidence type="ECO:0000313" key="2">
    <source>
        <dbReference type="EMBL" id="TNM62750.1"/>
    </source>
</evidence>
<sequence length="101" mass="11832">MKNENRAVFDRAPEPIDYAFDLPTEEARETGDASLSAPRRDLFARVARWLAARLRQRSNTLALLELNDEQLKDIGVSRCQAYGEYSRYRQSNSHDLERRFR</sequence>
<organism evidence="2 3">
    <name type="scientific">Aliirhizobium smilacinae</name>
    <dbReference type="NCBI Taxonomy" id="1395944"/>
    <lineage>
        <taxon>Bacteria</taxon>
        <taxon>Pseudomonadati</taxon>
        <taxon>Pseudomonadota</taxon>
        <taxon>Alphaproteobacteria</taxon>
        <taxon>Hyphomicrobiales</taxon>
        <taxon>Rhizobiaceae</taxon>
        <taxon>Aliirhizobium</taxon>
    </lineage>
</organism>